<dbReference type="EMBL" id="CP163435">
    <property type="protein sequence ID" value="XDQ24575.1"/>
    <property type="molecule type" value="Genomic_DNA"/>
</dbReference>
<evidence type="ECO:0000256" key="1">
    <source>
        <dbReference type="SAM" id="MobiDB-lite"/>
    </source>
</evidence>
<proteinExistence type="predicted"/>
<feature type="compositionally biased region" description="Basic and acidic residues" evidence="1">
    <location>
        <begin position="311"/>
        <end position="320"/>
    </location>
</feature>
<dbReference type="RefSeq" id="WP_369231347.1">
    <property type="nucleotide sequence ID" value="NZ_CP163435.1"/>
</dbReference>
<dbReference type="AlphaFoldDB" id="A0AB39P435"/>
<reference evidence="2" key="1">
    <citation type="submission" date="2024-07" db="EMBL/GenBank/DDBJ databases">
        <authorList>
            <person name="Yu S.T."/>
        </authorList>
    </citation>
    <scope>NUCLEOTIDE SEQUENCE</scope>
    <source>
        <strain evidence="2">R21</strain>
    </source>
</reference>
<accession>A0AB39P435</accession>
<organism evidence="2">
    <name type="scientific">Streptomyces sp. R21</name>
    <dbReference type="NCBI Taxonomy" id="3238627"/>
    <lineage>
        <taxon>Bacteria</taxon>
        <taxon>Bacillati</taxon>
        <taxon>Actinomycetota</taxon>
        <taxon>Actinomycetes</taxon>
        <taxon>Kitasatosporales</taxon>
        <taxon>Streptomycetaceae</taxon>
        <taxon>Streptomyces</taxon>
    </lineage>
</organism>
<protein>
    <submittedName>
        <fullName evidence="2">Uncharacterized protein</fullName>
    </submittedName>
</protein>
<name>A0AB39P435_9ACTN</name>
<evidence type="ECO:0000313" key="2">
    <source>
        <dbReference type="EMBL" id="XDQ24575.1"/>
    </source>
</evidence>
<feature type="region of interest" description="Disordered" evidence="1">
    <location>
        <begin position="150"/>
        <end position="171"/>
    </location>
</feature>
<feature type="region of interest" description="Disordered" evidence="1">
    <location>
        <begin position="306"/>
        <end position="347"/>
    </location>
</feature>
<gene>
    <name evidence="2" type="ORF">AB5J56_07745</name>
</gene>
<sequence length="477" mass="51952">MTTTDDRGTDFAAQAAERFNMLCLAALLPDEVRLAALDEWVGADSDLFQLGFNPPPVVSSAVAAAGTRRTRIALAGRSSDPALQRSLVALDEPAIDDALNSVHLRAYDVERRLRLRAPERTATGPRYRADHHHRALTEGDPHLAAAALLDRRSEQPRRSSPGEAPVGRLGRPEPTALAFAWRTVREYGGTDAVRAVLARVLTTGPAEGLTAEIADALIGPDPEVWLRSVEERHLGTGALLSRLRVCQDTFEARHLLDEPFRPDWALIRADQLRLPLPTPAVHALVHHPDCPPDTAFLLVHGRPPQPGEVDAWSREQEARRAARGGPPLPGRSTGSVRPDLGTGPLGPTAEDAVRVLRALPMSTTGELLWFHVENAVERGLLSAWEVVEYGTEARSVISWLGQTSALHTVDTAPHSGIALAHEQVRAHLAAWCERQPPPAGMWQTVRRMIRGFPGTLPELLREADRRAGADRQAVPSD</sequence>